<reference evidence="2" key="1">
    <citation type="submission" date="2023-06" db="EMBL/GenBank/DDBJ databases">
        <title>Black Yeasts Isolated from many extreme environments.</title>
        <authorList>
            <person name="Coleine C."/>
            <person name="Stajich J.E."/>
            <person name="Selbmann L."/>
        </authorList>
    </citation>
    <scope>NUCLEOTIDE SEQUENCE</scope>
    <source>
        <strain evidence="2">CCFEE 5200</strain>
    </source>
</reference>
<dbReference type="EMBL" id="JAUJLE010000003">
    <property type="protein sequence ID" value="KAK1015097.1"/>
    <property type="molecule type" value="Genomic_DNA"/>
</dbReference>
<comment type="caution">
    <text evidence="2">The sequence shown here is derived from an EMBL/GenBank/DDBJ whole genome shotgun (WGS) entry which is preliminary data.</text>
</comment>
<evidence type="ECO:0000313" key="2">
    <source>
        <dbReference type="EMBL" id="KAK1015097.1"/>
    </source>
</evidence>
<keyword evidence="3" id="KW-1185">Reference proteome</keyword>
<dbReference type="PANTHER" id="PTHR13491">
    <property type="entry name" value="ZCCHC10 PROTEIN"/>
    <property type="match status" value="1"/>
</dbReference>
<feature type="region of interest" description="Disordered" evidence="1">
    <location>
        <begin position="132"/>
        <end position="215"/>
    </location>
</feature>
<feature type="compositionally biased region" description="Low complexity" evidence="1">
    <location>
        <begin position="87"/>
        <end position="106"/>
    </location>
</feature>
<name>A0AAN6R2E6_9PEZI</name>
<dbReference type="AlphaFoldDB" id="A0AAN6R2E6"/>
<dbReference type="PANTHER" id="PTHR13491:SF0">
    <property type="entry name" value="ZINC FINGER CCHC DOMAIN-CONTAINING PROTEIN 10"/>
    <property type="match status" value="1"/>
</dbReference>
<organism evidence="2 3">
    <name type="scientific">Friedmanniomyces endolithicus</name>
    <dbReference type="NCBI Taxonomy" id="329885"/>
    <lineage>
        <taxon>Eukaryota</taxon>
        <taxon>Fungi</taxon>
        <taxon>Dikarya</taxon>
        <taxon>Ascomycota</taxon>
        <taxon>Pezizomycotina</taxon>
        <taxon>Dothideomycetes</taxon>
        <taxon>Dothideomycetidae</taxon>
        <taxon>Mycosphaerellales</taxon>
        <taxon>Teratosphaeriaceae</taxon>
        <taxon>Friedmanniomyces</taxon>
    </lineage>
</organism>
<dbReference type="Proteomes" id="UP001175353">
    <property type="component" value="Unassembled WGS sequence"/>
</dbReference>
<accession>A0AAN6R2E6</accession>
<proteinExistence type="predicted"/>
<protein>
    <recommendedName>
        <fullName evidence="4">Zinc knuckle-domain-containing protein</fullName>
    </recommendedName>
</protein>
<dbReference type="Pfam" id="PF13917">
    <property type="entry name" value="zf-CCHC_3"/>
    <property type="match status" value="1"/>
</dbReference>
<gene>
    <name evidence="2" type="ORF">LTR91_000899</name>
</gene>
<sequence>MNRSKATATTLCQKCLKRGHFSYECTASKQDRPYVSRPSRTQQLLNPELAPKIVEATKPAAAEAKPIPKRVQKADDVVAVRSKRRSASYSSDSDFVSTISTRSSRSPSPPPRRIEGKADGLYLSYKEESIKWQLPASKRRRSRSPLPSGGNNPQEPRTSRHSHRSRSPFRTRSSEQRPSTASGEPVSEVASSKRERSLSPYSRRIALTGGNAKGR</sequence>
<dbReference type="InterPro" id="IPR039715">
    <property type="entry name" value="ZCCHC10"/>
</dbReference>
<feature type="region of interest" description="Disordered" evidence="1">
    <location>
        <begin position="59"/>
        <end position="120"/>
    </location>
</feature>
<evidence type="ECO:0000313" key="3">
    <source>
        <dbReference type="Proteomes" id="UP001175353"/>
    </source>
</evidence>
<evidence type="ECO:0008006" key="4">
    <source>
        <dbReference type="Google" id="ProtNLM"/>
    </source>
</evidence>
<feature type="compositionally biased region" description="Basic residues" evidence="1">
    <location>
        <begin position="159"/>
        <end position="169"/>
    </location>
</feature>
<evidence type="ECO:0000256" key="1">
    <source>
        <dbReference type="SAM" id="MobiDB-lite"/>
    </source>
</evidence>